<evidence type="ECO:0000313" key="5">
    <source>
        <dbReference type="EMBL" id="UFZ01806.1"/>
    </source>
</evidence>
<dbReference type="EMBL" id="CP088156">
    <property type="protein sequence ID" value="UFZ01806.1"/>
    <property type="molecule type" value="Genomic_DNA"/>
</dbReference>
<dbReference type="SUPFAM" id="SSF53756">
    <property type="entry name" value="UDP-Glycosyltransferase/glycogen phosphorylase"/>
    <property type="match status" value="1"/>
</dbReference>
<keyword evidence="1 5" id="KW-0808">Transferase</keyword>
<dbReference type="PANTHER" id="PTHR46401:SF2">
    <property type="entry name" value="GLYCOSYLTRANSFERASE WBBK-RELATED"/>
    <property type="match status" value="1"/>
</dbReference>
<dbReference type="InterPro" id="IPR022623">
    <property type="entry name" value="Glyco_trans_4"/>
</dbReference>
<dbReference type="Gene3D" id="3.40.50.2000">
    <property type="entry name" value="Glycogen Phosphorylase B"/>
    <property type="match status" value="1"/>
</dbReference>
<reference evidence="5" key="1">
    <citation type="journal article" date="2024" name="Antonie Van Leeuwenhoek">
        <title>Bradyrhizobium ontarionense sp. nov., a novel bacterial symbiont isolated from Aeschynomene indica (Indian jointvetch), harbours photosynthesis, nitrogen fixation and nitrous oxide (N2O) reductase genes.</title>
        <authorList>
            <person name="Bromfield E.S.P."/>
            <person name="Cloutier S."/>
        </authorList>
    </citation>
    <scope>NUCLEOTIDE SEQUENCE</scope>
    <source>
        <strain evidence="5">A19</strain>
    </source>
</reference>
<feature type="domain" description="Glycosyl transferase family 4" evidence="4">
    <location>
        <begin position="26"/>
        <end position="192"/>
    </location>
</feature>
<organism evidence="5 6">
    <name type="scientific">Bradyrhizobium ontarionense</name>
    <dbReference type="NCBI Taxonomy" id="2898149"/>
    <lineage>
        <taxon>Bacteria</taxon>
        <taxon>Pseudomonadati</taxon>
        <taxon>Pseudomonadota</taxon>
        <taxon>Alphaproteobacteria</taxon>
        <taxon>Hyphomicrobiales</taxon>
        <taxon>Nitrobacteraceae</taxon>
        <taxon>Bradyrhizobium</taxon>
    </lineage>
</organism>
<proteinExistence type="predicted"/>
<keyword evidence="5" id="KW-0328">Glycosyltransferase</keyword>
<accession>A0ABY3R3F2</accession>
<evidence type="ECO:0000259" key="3">
    <source>
        <dbReference type="Pfam" id="PF00534"/>
    </source>
</evidence>
<feature type="domain" description="Glycosyl transferase family 1" evidence="3">
    <location>
        <begin position="210"/>
        <end position="381"/>
    </location>
</feature>
<dbReference type="PANTHER" id="PTHR46401">
    <property type="entry name" value="GLYCOSYLTRANSFERASE WBBK-RELATED"/>
    <property type="match status" value="1"/>
</dbReference>
<dbReference type="RefSeq" id="WP_231317599.1">
    <property type="nucleotide sequence ID" value="NZ_CP088156.1"/>
</dbReference>
<name>A0ABY3R3F2_9BRAD</name>
<dbReference type="Pfam" id="PF12000">
    <property type="entry name" value="Glyco_trans_4_3"/>
    <property type="match status" value="1"/>
</dbReference>
<dbReference type="Proteomes" id="UP001431010">
    <property type="component" value="Chromosome"/>
</dbReference>
<gene>
    <name evidence="5" type="ORF">LQG66_21075</name>
</gene>
<evidence type="ECO:0000256" key="2">
    <source>
        <dbReference type="SAM" id="MobiDB-lite"/>
    </source>
</evidence>
<sequence length="485" mass="53318">MKVLFVHNNFPAQYRNLAVSLAKEPGNELVAIGASNAQPMPSVRLLKYALAGADVSATHPFARRFDLECRRAEQVLYSLSSLSSSGFVPDVILAHPGWGETLPLRTMFPTARLILYCEFFYGAQGRDLGFDPEFPTTGLDGHIGLHLKNATTLLALEDCDIGVSPTSWQHSTFPTQYQNKIEIVHEGIDTSLVKPNPLARLRLSDGRELSRNDEVVTFVARNLEPLRGYHIFMRALPKILARRPKAQVVIIGGDGISYGLAPPPGTSWKATFLNEVRQQIDLSRVHFLGRVSYETFLATLQVSSAHIYLTYPFVLSWSMLEAMSAGCLVIGSDTAPVREVVQPDQNGMLVPFHAVDDLADRVSAVLKDRDRLQPMRDAARRYVVENFDAARVCVPKMRSLLIGEPPRPPSRRFWPGRVLPSWERRGKAGASTIGAAAEKAAHAPVKNGQRASGAEIAAKRVKSGRRRSVQGASSDTGAPRRGPRG</sequence>
<dbReference type="InterPro" id="IPR001296">
    <property type="entry name" value="Glyco_trans_1"/>
</dbReference>
<evidence type="ECO:0000259" key="4">
    <source>
        <dbReference type="Pfam" id="PF12000"/>
    </source>
</evidence>
<dbReference type="Pfam" id="PF00534">
    <property type="entry name" value="Glycos_transf_1"/>
    <property type="match status" value="1"/>
</dbReference>
<feature type="compositionally biased region" description="Basic residues" evidence="2">
    <location>
        <begin position="459"/>
        <end position="468"/>
    </location>
</feature>
<dbReference type="GO" id="GO:0016757">
    <property type="term" value="F:glycosyltransferase activity"/>
    <property type="evidence" value="ECO:0007669"/>
    <property type="project" value="UniProtKB-KW"/>
</dbReference>
<protein>
    <submittedName>
        <fullName evidence="5">Glycosyltransferase</fullName>
        <ecNumber evidence="5">2.4.-.-</ecNumber>
    </submittedName>
</protein>
<dbReference type="EC" id="2.4.-.-" evidence="5"/>
<feature type="region of interest" description="Disordered" evidence="2">
    <location>
        <begin position="433"/>
        <end position="485"/>
    </location>
</feature>
<evidence type="ECO:0000313" key="6">
    <source>
        <dbReference type="Proteomes" id="UP001431010"/>
    </source>
</evidence>
<evidence type="ECO:0000256" key="1">
    <source>
        <dbReference type="ARBA" id="ARBA00022679"/>
    </source>
</evidence>
<keyword evidence="6" id="KW-1185">Reference proteome</keyword>